<comment type="caution">
    <text evidence="1">The sequence shown here is derived from an EMBL/GenBank/DDBJ whole genome shotgun (WGS) entry which is preliminary data.</text>
</comment>
<protein>
    <submittedName>
        <fullName evidence="1">Uncharacterized protein</fullName>
    </submittedName>
</protein>
<organism evidence="1 2">
    <name type="scientific">Thelephora terrestris</name>
    <dbReference type="NCBI Taxonomy" id="56493"/>
    <lineage>
        <taxon>Eukaryota</taxon>
        <taxon>Fungi</taxon>
        <taxon>Dikarya</taxon>
        <taxon>Basidiomycota</taxon>
        <taxon>Agaricomycotina</taxon>
        <taxon>Agaricomycetes</taxon>
        <taxon>Thelephorales</taxon>
        <taxon>Thelephoraceae</taxon>
        <taxon>Thelephora</taxon>
    </lineage>
</organism>
<name>A0A9P6H763_9AGAM</name>
<reference evidence="1" key="1">
    <citation type="journal article" date="2020" name="Nat. Commun.">
        <title>Large-scale genome sequencing of mycorrhizal fungi provides insights into the early evolution of symbiotic traits.</title>
        <authorList>
            <person name="Miyauchi S."/>
            <person name="Kiss E."/>
            <person name="Kuo A."/>
            <person name="Drula E."/>
            <person name="Kohler A."/>
            <person name="Sanchez-Garcia M."/>
            <person name="Morin E."/>
            <person name="Andreopoulos B."/>
            <person name="Barry K.W."/>
            <person name="Bonito G."/>
            <person name="Buee M."/>
            <person name="Carver A."/>
            <person name="Chen C."/>
            <person name="Cichocki N."/>
            <person name="Clum A."/>
            <person name="Culley D."/>
            <person name="Crous P.W."/>
            <person name="Fauchery L."/>
            <person name="Girlanda M."/>
            <person name="Hayes R.D."/>
            <person name="Keri Z."/>
            <person name="LaButti K."/>
            <person name="Lipzen A."/>
            <person name="Lombard V."/>
            <person name="Magnuson J."/>
            <person name="Maillard F."/>
            <person name="Murat C."/>
            <person name="Nolan M."/>
            <person name="Ohm R.A."/>
            <person name="Pangilinan J."/>
            <person name="Pereira M.F."/>
            <person name="Perotto S."/>
            <person name="Peter M."/>
            <person name="Pfister S."/>
            <person name="Riley R."/>
            <person name="Sitrit Y."/>
            <person name="Stielow J.B."/>
            <person name="Szollosi G."/>
            <person name="Zifcakova L."/>
            <person name="Stursova M."/>
            <person name="Spatafora J.W."/>
            <person name="Tedersoo L."/>
            <person name="Vaario L.M."/>
            <person name="Yamada A."/>
            <person name="Yan M."/>
            <person name="Wang P."/>
            <person name="Xu J."/>
            <person name="Bruns T."/>
            <person name="Baldrian P."/>
            <person name="Vilgalys R."/>
            <person name="Dunand C."/>
            <person name="Henrissat B."/>
            <person name="Grigoriev I.V."/>
            <person name="Hibbett D."/>
            <person name="Nagy L.G."/>
            <person name="Martin F.M."/>
        </authorList>
    </citation>
    <scope>NUCLEOTIDE SEQUENCE</scope>
    <source>
        <strain evidence="1">UH-Tt-Lm1</strain>
    </source>
</reference>
<gene>
    <name evidence="1" type="ORF">BJ322DRAFT_1023465</name>
</gene>
<proteinExistence type="predicted"/>
<reference evidence="1" key="2">
    <citation type="submission" date="2020-11" db="EMBL/GenBank/DDBJ databases">
        <authorList>
            <consortium name="DOE Joint Genome Institute"/>
            <person name="Kuo A."/>
            <person name="Miyauchi S."/>
            <person name="Kiss E."/>
            <person name="Drula E."/>
            <person name="Kohler A."/>
            <person name="Sanchez-Garcia M."/>
            <person name="Andreopoulos B."/>
            <person name="Barry K.W."/>
            <person name="Bonito G."/>
            <person name="Buee M."/>
            <person name="Carver A."/>
            <person name="Chen C."/>
            <person name="Cichocki N."/>
            <person name="Clum A."/>
            <person name="Culley D."/>
            <person name="Crous P.W."/>
            <person name="Fauchery L."/>
            <person name="Girlanda M."/>
            <person name="Hayes R."/>
            <person name="Keri Z."/>
            <person name="Labutti K."/>
            <person name="Lipzen A."/>
            <person name="Lombard V."/>
            <person name="Magnuson J."/>
            <person name="Maillard F."/>
            <person name="Morin E."/>
            <person name="Murat C."/>
            <person name="Nolan M."/>
            <person name="Ohm R."/>
            <person name="Pangilinan J."/>
            <person name="Pereira M."/>
            <person name="Perotto S."/>
            <person name="Peter M."/>
            <person name="Riley R."/>
            <person name="Sitrit Y."/>
            <person name="Stielow B."/>
            <person name="Szollosi G."/>
            <person name="Zifcakova L."/>
            <person name="Stursova M."/>
            <person name="Spatafora J.W."/>
            <person name="Tedersoo L."/>
            <person name="Vaario L.-M."/>
            <person name="Yamada A."/>
            <person name="Yan M."/>
            <person name="Wang P."/>
            <person name="Xu J."/>
            <person name="Bruns T."/>
            <person name="Baldrian P."/>
            <person name="Vilgalys R."/>
            <person name="Henrissat B."/>
            <person name="Grigoriev I.V."/>
            <person name="Hibbett D."/>
            <person name="Nagy L.G."/>
            <person name="Martin F.M."/>
        </authorList>
    </citation>
    <scope>NUCLEOTIDE SEQUENCE</scope>
    <source>
        <strain evidence="1">UH-Tt-Lm1</strain>
    </source>
</reference>
<dbReference type="EMBL" id="WIUZ02000015">
    <property type="protein sequence ID" value="KAF9780732.1"/>
    <property type="molecule type" value="Genomic_DNA"/>
</dbReference>
<dbReference type="AlphaFoldDB" id="A0A9P6H763"/>
<evidence type="ECO:0000313" key="2">
    <source>
        <dbReference type="Proteomes" id="UP000736335"/>
    </source>
</evidence>
<accession>A0A9P6H763</accession>
<dbReference type="OrthoDB" id="10437797at2759"/>
<dbReference type="Proteomes" id="UP000736335">
    <property type="component" value="Unassembled WGS sequence"/>
</dbReference>
<evidence type="ECO:0000313" key="1">
    <source>
        <dbReference type="EMBL" id="KAF9780732.1"/>
    </source>
</evidence>
<keyword evidence="2" id="KW-1185">Reference proteome</keyword>
<sequence length="384" mass="43150">MRVPQEIVDAIIDYFGVPLDQPRSHDPIFYRWDLDKRVLNSWALVSKACNHRVRYYLFSHCKIIAKPSSLRTFAQCPDVLLTYTRFLYIYRPRNPEDIQSIISRFSSPLIRVKFESAQILAGFPAVFRSFLPDLRSVQFEKCLFDPIALVRLRGHLELREVVVCGGCVASGILESIEDIRAGIPRRLPDGSGGVEEVTGCVLRSLGALRLESTADRMENELVKACAKSLQFIEIKTKTDWGMVLGAERIGCKASLAFCLDIGTCSKLRSITLESTLTETATISNLVALLSTLRNPSNLYRIRVFASNISPATFEPRAPSQLDGWRRLDDLLCGLCPQQTRKEDCASLTFQIAARKVATPLVESRRLFGLLPRFSRVGTCEEVEV</sequence>